<sequence>MEPPRGEGPKKINFKGYMDHGQNSVLSLEGSIHEAATTYTASLQSARSDIMVQGSTVGQMDIFGEDERRCGAPMNALRHCPGPPCEIDMSDER</sequence>
<keyword evidence="2" id="KW-1185">Reference proteome</keyword>
<reference evidence="1 2" key="1">
    <citation type="submission" date="2015-09" db="EMBL/GenBank/DDBJ databases">
        <title>Host preference determinants of Valsa canker pathogens revealed by comparative genomics.</title>
        <authorList>
            <person name="Yin Z."/>
            <person name="Huang L."/>
        </authorList>
    </citation>
    <scope>NUCLEOTIDE SEQUENCE [LARGE SCALE GENOMIC DNA]</scope>
    <source>
        <strain evidence="1 2">YSFL</strain>
    </source>
</reference>
<proteinExistence type="predicted"/>
<dbReference type="EMBL" id="LJZO01000080">
    <property type="protein sequence ID" value="ROV87549.1"/>
    <property type="molecule type" value="Genomic_DNA"/>
</dbReference>
<gene>
    <name evidence="1" type="ORF">VSDG_09783</name>
</gene>
<protein>
    <submittedName>
        <fullName evidence="1">Uncharacterized protein</fullName>
    </submittedName>
</protein>
<dbReference type="AlphaFoldDB" id="A0A423V9J1"/>
<organism evidence="1 2">
    <name type="scientific">Cytospora chrysosperma</name>
    <name type="common">Cytospora canker fungus</name>
    <name type="synonym">Sphaeria chrysosperma</name>
    <dbReference type="NCBI Taxonomy" id="252740"/>
    <lineage>
        <taxon>Eukaryota</taxon>
        <taxon>Fungi</taxon>
        <taxon>Dikarya</taxon>
        <taxon>Ascomycota</taxon>
        <taxon>Pezizomycotina</taxon>
        <taxon>Sordariomycetes</taxon>
        <taxon>Sordariomycetidae</taxon>
        <taxon>Diaporthales</taxon>
        <taxon>Cytosporaceae</taxon>
        <taxon>Cytospora</taxon>
    </lineage>
</organism>
<name>A0A423V9J1_CYTCH</name>
<evidence type="ECO:0000313" key="2">
    <source>
        <dbReference type="Proteomes" id="UP000284375"/>
    </source>
</evidence>
<accession>A0A423V9J1</accession>
<dbReference type="Proteomes" id="UP000284375">
    <property type="component" value="Unassembled WGS sequence"/>
</dbReference>
<comment type="caution">
    <text evidence="1">The sequence shown here is derived from an EMBL/GenBank/DDBJ whole genome shotgun (WGS) entry which is preliminary data.</text>
</comment>
<evidence type="ECO:0000313" key="1">
    <source>
        <dbReference type="EMBL" id="ROV87549.1"/>
    </source>
</evidence>